<dbReference type="Proteomes" id="UP000501690">
    <property type="component" value="Linkage Group LG11"/>
</dbReference>
<evidence type="ECO:0000256" key="2">
    <source>
        <dbReference type="SAM" id="MobiDB-lite"/>
    </source>
</evidence>
<keyword evidence="4" id="KW-1185">Reference proteome</keyword>
<evidence type="ECO:0000313" key="3">
    <source>
        <dbReference type="EMBL" id="QCE15926.1"/>
    </source>
</evidence>
<keyword evidence="1" id="KW-0175">Coiled coil</keyword>
<feature type="compositionally biased region" description="Basic residues" evidence="2">
    <location>
        <begin position="48"/>
        <end position="59"/>
    </location>
</feature>
<dbReference type="Gene3D" id="1.10.287.1490">
    <property type="match status" value="1"/>
</dbReference>
<proteinExistence type="predicted"/>
<gene>
    <name evidence="3" type="ORF">DEO72_LG11g2939</name>
</gene>
<feature type="coiled-coil region" evidence="1">
    <location>
        <begin position="160"/>
        <end position="246"/>
    </location>
</feature>
<evidence type="ECO:0000313" key="4">
    <source>
        <dbReference type="Proteomes" id="UP000501690"/>
    </source>
</evidence>
<feature type="compositionally biased region" description="Basic and acidic residues" evidence="2">
    <location>
        <begin position="64"/>
        <end position="74"/>
    </location>
</feature>
<dbReference type="EMBL" id="CP039355">
    <property type="protein sequence ID" value="QCE15926.1"/>
    <property type="molecule type" value="Genomic_DNA"/>
</dbReference>
<feature type="compositionally biased region" description="Polar residues" evidence="2">
    <location>
        <begin position="14"/>
        <end position="29"/>
    </location>
</feature>
<name>A0A4D6NQL9_VIGUN</name>
<accession>A0A4D6NQL9</accession>
<protein>
    <recommendedName>
        <fullName evidence="5">Growth arrest-specific protein 8</fullName>
    </recommendedName>
</protein>
<evidence type="ECO:0008006" key="5">
    <source>
        <dbReference type="Google" id="ProtNLM"/>
    </source>
</evidence>
<dbReference type="AlphaFoldDB" id="A0A4D6NQL9"/>
<sequence>MALSQRDLLRRIKQQGSGKVGTTSQTRSSPVKVVLKSDPETTQSDPKAKRKRIKSKKGAPTRSETSESRDRPPSAEKVLLGQSPILTSNKSFWGEDFDHVSHGRNCNYLAVDASLLPVRASSFLHEDLFRGLHQVEATSIQLADRLIITEQREVKAKADLELAEKEVPQLKSDLDLAQKEISALKSDLADLEKLRKSVKDKDIEVVNLKNELDELKPMMKSKEDSVKDLTTKCQVLENEKEQLADQLCATLKQGFQLALDQVKVLYPNFDVSKADITKEVVEGHLVDIPDV</sequence>
<reference evidence="3 4" key="1">
    <citation type="submission" date="2019-04" db="EMBL/GenBank/DDBJ databases">
        <title>An improved genome assembly and genetic linkage map for asparagus bean, Vigna unguiculata ssp. sesquipedialis.</title>
        <authorList>
            <person name="Xia Q."/>
            <person name="Zhang R."/>
            <person name="Dong Y."/>
        </authorList>
    </citation>
    <scope>NUCLEOTIDE SEQUENCE [LARGE SCALE GENOMIC DNA]</scope>
    <source>
        <tissue evidence="3">Leaf</tissue>
    </source>
</reference>
<evidence type="ECO:0000256" key="1">
    <source>
        <dbReference type="SAM" id="Coils"/>
    </source>
</evidence>
<dbReference type="SUPFAM" id="SSF57997">
    <property type="entry name" value="Tropomyosin"/>
    <property type="match status" value="1"/>
</dbReference>
<organism evidence="3 4">
    <name type="scientific">Vigna unguiculata</name>
    <name type="common">Cowpea</name>
    <dbReference type="NCBI Taxonomy" id="3917"/>
    <lineage>
        <taxon>Eukaryota</taxon>
        <taxon>Viridiplantae</taxon>
        <taxon>Streptophyta</taxon>
        <taxon>Embryophyta</taxon>
        <taxon>Tracheophyta</taxon>
        <taxon>Spermatophyta</taxon>
        <taxon>Magnoliopsida</taxon>
        <taxon>eudicotyledons</taxon>
        <taxon>Gunneridae</taxon>
        <taxon>Pentapetalae</taxon>
        <taxon>rosids</taxon>
        <taxon>fabids</taxon>
        <taxon>Fabales</taxon>
        <taxon>Fabaceae</taxon>
        <taxon>Papilionoideae</taxon>
        <taxon>50 kb inversion clade</taxon>
        <taxon>NPAAA clade</taxon>
        <taxon>indigoferoid/millettioid clade</taxon>
        <taxon>Phaseoleae</taxon>
        <taxon>Vigna</taxon>
    </lineage>
</organism>
<feature type="region of interest" description="Disordered" evidence="2">
    <location>
        <begin position="1"/>
        <end position="81"/>
    </location>
</feature>